<evidence type="ECO:0000256" key="1">
    <source>
        <dbReference type="SAM" id="MobiDB-lite"/>
    </source>
</evidence>
<name>X1SEQ9_9ZZZZ</name>
<gene>
    <name evidence="2" type="ORF">S12H4_18055</name>
</gene>
<evidence type="ECO:0000313" key="2">
    <source>
        <dbReference type="EMBL" id="GAI73905.1"/>
    </source>
</evidence>
<organism evidence="2">
    <name type="scientific">marine sediment metagenome</name>
    <dbReference type="NCBI Taxonomy" id="412755"/>
    <lineage>
        <taxon>unclassified sequences</taxon>
        <taxon>metagenomes</taxon>
        <taxon>ecological metagenomes</taxon>
    </lineage>
</organism>
<comment type="caution">
    <text evidence="2">The sequence shown here is derived from an EMBL/GenBank/DDBJ whole genome shotgun (WGS) entry which is preliminary data.</text>
</comment>
<accession>X1SEQ9</accession>
<proteinExistence type="predicted"/>
<dbReference type="EMBL" id="BARW01008882">
    <property type="protein sequence ID" value="GAI73905.1"/>
    <property type="molecule type" value="Genomic_DNA"/>
</dbReference>
<dbReference type="AlphaFoldDB" id="X1SEQ9"/>
<sequence length="154" mass="16267">MLAAVVIPNVQRFIGAGETEAEETELANIQAAVSAMMVDNELGELPVESFPANLPTNATNQMGDDPATTEVVEPGFPAPDAATKDGGLGAKGIDPDGKDYMALDQDGYILYQHDITGDGLTTSLVNYVALPTTAYWYWVDASGTVYQVLTEPAP</sequence>
<feature type="region of interest" description="Disordered" evidence="1">
    <location>
        <begin position="57"/>
        <end position="90"/>
    </location>
</feature>
<reference evidence="2" key="1">
    <citation type="journal article" date="2014" name="Front. Microbiol.">
        <title>High frequency of phylogenetically diverse reductive dehalogenase-homologous genes in deep subseafloor sedimentary metagenomes.</title>
        <authorList>
            <person name="Kawai M."/>
            <person name="Futagami T."/>
            <person name="Toyoda A."/>
            <person name="Takaki Y."/>
            <person name="Nishi S."/>
            <person name="Hori S."/>
            <person name="Arai W."/>
            <person name="Tsubouchi T."/>
            <person name="Morono Y."/>
            <person name="Uchiyama I."/>
            <person name="Ito T."/>
            <person name="Fujiyama A."/>
            <person name="Inagaki F."/>
            <person name="Takami H."/>
        </authorList>
    </citation>
    <scope>NUCLEOTIDE SEQUENCE</scope>
    <source>
        <strain evidence="2">Expedition CK06-06</strain>
    </source>
</reference>
<protein>
    <submittedName>
        <fullName evidence="2">Uncharacterized protein</fullName>
    </submittedName>
</protein>